<evidence type="ECO:0000313" key="7">
    <source>
        <dbReference type="EMBL" id="CAB4540593.1"/>
    </source>
</evidence>
<evidence type="ECO:0000256" key="4">
    <source>
        <dbReference type="ARBA" id="ARBA00022801"/>
    </source>
</evidence>
<feature type="domain" description="Glycoside hydrolase family 3 N-terminal" evidence="6">
    <location>
        <begin position="74"/>
        <end position="357"/>
    </location>
</feature>
<keyword evidence="5" id="KW-0326">Glycosidase</keyword>
<dbReference type="AlphaFoldDB" id="A0A6J6BQA9"/>
<dbReference type="SUPFAM" id="SSF51445">
    <property type="entry name" value="(Trans)glycosidases"/>
    <property type="match status" value="1"/>
</dbReference>
<dbReference type="InterPro" id="IPR036962">
    <property type="entry name" value="Glyco_hydro_3_N_sf"/>
</dbReference>
<dbReference type="PANTHER" id="PTHR30480:SF13">
    <property type="entry name" value="BETA-HEXOSAMINIDASE"/>
    <property type="match status" value="1"/>
</dbReference>
<protein>
    <recommendedName>
        <fullName evidence="3">beta-N-acetylhexosaminidase</fullName>
        <ecNumber evidence="3">3.2.1.52</ecNumber>
    </recommendedName>
</protein>
<evidence type="ECO:0000256" key="1">
    <source>
        <dbReference type="ARBA" id="ARBA00001231"/>
    </source>
</evidence>
<proteinExistence type="inferred from homology"/>
<dbReference type="EMBL" id="CAEZSN010000041">
    <property type="protein sequence ID" value="CAB4540593.1"/>
    <property type="molecule type" value="Genomic_DNA"/>
</dbReference>
<sequence>MTNRGFRGRLLLVATLIGALAFGVDSAQAISISDPIPDYSNPAIWSDEALAAQTIFVCSSAGSLKYKLADVKKGLGGIALVGNGATASIKSQIRYIKSKALHGITPVIASDEEGGDVQRLRRAIYRLPSAATMGTWSDAKIRNTAFDYGKKMKALGVDIAFSPVADLSISGYFISRARRSFGSKPEVVSRKVVAWADGLKDADILPVVKHWPGHGHSADTHAVPGKVPALAKLVTADLVPFNYAFEHGVAAVMVGHLLVPGLTEPNTPTSRSKAALELLRTQIGPDGLIITDSLSMGGATKGVKRNIAEAAIRSLEAGVDVALVCTGPRNLIAKVTAAVTSGRLSRAMMIEKVKRILAFKRQLDVIP</sequence>
<evidence type="ECO:0000259" key="6">
    <source>
        <dbReference type="Pfam" id="PF00933"/>
    </source>
</evidence>
<comment type="similarity">
    <text evidence="2">Belongs to the glycosyl hydrolase 3 family.</text>
</comment>
<dbReference type="InterPro" id="IPR019800">
    <property type="entry name" value="Glyco_hydro_3_AS"/>
</dbReference>
<dbReference type="InterPro" id="IPR017853">
    <property type="entry name" value="GH"/>
</dbReference>
<dbReference type="InterPro" id="IPR001764">
    <property type="entry name" value="Glyco_hydro_3_N"/>
</dbReference>
<accession>A0A6J6BQA9</accession>
<evidence type="ECO:0000256" key="3">
    <source>
        <dbReference type="ARBA" id="ARBA00012663"/>
    </source>
</evidence>
<gene>
    <name evidence="7" type="ORF">UFOPK1433_00479</name>
</gene>
<dbReference type="PROSITE" id="PS00775">
    <property type="entry name" value="GLYCOSYL_HYDROL_F3"/>
    <property type="match status" value="1"/>
</dbReference>
<comment type="catalytic activity">
    <reaction evidence="1">
        <text>Hydrolysis of terminal non-reducing N-acetyl-D-hexosamine residues in N-acetyl-beta-D-hexosaminides.</text>
        <dbReference type="EC" id="3.2.1.52"/>
    </reaction>
</comment>
<dbReference type="GO" id="GO:0005975">
    <property type="term" value="P:carbohydrate metabolic process"/>
    <property type="evidence" value="ECO:0007669"/>
    <property type="project" value="InterPro"/>
</dbReference>
<dbReference type="GO" id="GO:0004563">
    <property type="term" value="F:beta-N-acetylhexosaminidase activity"/>
    <property type="evidence" value="ECO:0007669"/>
    <property type="project" value="UniProtKB-EC"/>
</dbReference>
<reference evidence="7" key="1">
    <citation type="submission" date="2020-05" db="EMBL/GenBank/DDBJ databases">
        <authorList>
            <person name="Chiriac C."/>
            <person name="Salcher M."/>
            <person name="Ghai R."/>
            <person name="Kavagutti S V."/>
        </authorList>
    </citation>
    <scope>NUCLEOTIDE SEQUENCE</scope>
</reference>
<dbReference type="PANTHER" id="PTHR30480">
    <property type="entry name" value="BETA-HEXOSAMINIDASE-RELATED"/>
    <property type="match status" value="1"/>
</dbReference>
<evidence type="ECO:0000256" key="2">
    <source>
        <dbReference type="ARBA" id="ARBA00005336"/>
    </source>
</evidence>
<keyword evidence="4" id="KW-0378">Hydrolase</keyword>
<dbReference type="Pfam" id="PF00933">
    <property type="entry name" value="Glyco_hydro_3"/>
    <property type="match status" value="1"/>
</dbReference>
<organism evidence="7">
    <name type="scientific">freshwater metagenome</name>
    <dbReference type="NCBI Taxonomy" id="449393"/>
    <lineage>
        <taxon>unclassified sequences</taxon>
        <taxon>metagenomes</taxon>
        <taxon>ecological metagenomes</taxon>
    </lineage>
</organism>
<dbReference type="Gene3D" id="3.20.20.300">
    <property type="entry name" value="Glycoside hydrolase, family 3, N-terminal domain"/>
    <property type="match status" value="1"/>
</dbReference>
<dbReference type="InterPro" id="IPR050226">
    <property type="entry name" value="NagZ_Beta-hexosaminidase"/>
</dbReference>
<dbReference type="GO" id="GO:0009254">
    <property type="term" value="P:peptidoglycan turnover"/>
    <property type="evidence" value="ECO:0007669"/>
    <property type="project" value="TreeGrafter"/>
</dbReference>
<evidence type="ECO:0000256" key="5">
    <source>
        <dbReference type="ARBA" id="ARBA00023295"/>
    </source>
</evidence>
<name>A0A6J6BQA9_9ZZZZ</name>
<dbReference type="EC" id="3.2.1.52" evidence="3"/>